<dbReference type="PROSITE" id="PS51257">
    <property type="entry name" value="PROKAR_LIPOPROTEIN"/>
    <property type="match status" value="1"/>
</dbReference>
<reference evidence="3" key="1">
    <citation type="submission" date="2020-10" db="EMBL/GenBank/DDBJ databases">
        <authorList>
            <person name="Gilroy R."/>
        </authorList>
    </citation>
    <scope>NUCLEOTIDE SEQUENCE</scope>
    <source>
        <strain evidence="3">ChiGjej1B1-2707</strain>
    </source>
</reference>
<dbReference type="InterPro" id="IPR015943">
    <property type="entry name" value="WD40/YVTN_repeat-like_dom_sf"/>
</dbReference>
<keyword evidence="1" id="KW-0732">Signal</keyword>
<dbReference type="PANTHER" id="PTHR34512:SF30">
    <property type="entry name" value="OUTER MEMBRANE PROTEIN ASSEMBLY FACTOR BAMB"/>
    <property type="match status" value="1"/>
</dbReference>
<reference evidence="3" key="2">
    <citation type="journal article" date="2021" name="PeerJ">
        <title>Extensive microbial diversity within the chicken gut microbiome revealed by metagenomics and culture.</title>
        <authorList>
            <person name="Gilroy R."/>
            <person name="Ravi A."/>
            <person name="Getino M."/>
            <person name="Pursley I."/>
            <person name="Horton D.L."/>
            <person name="Alikhan N.F."/>
            <person name="Baker D."/>
            <person name="Gharbi K."/>
            <person name="Hall N."/>
            <person name="Watson M."/>
            <person name="Adriaenssens E.M."/>
            <person name="Foster-Nyarko E."/>
            <person name="Jarju S."/>
            <person name="Secka A."/>
            <person name="Antonio M."/>
            <person name="Oren A."/>
            <person name="Chaudhuri R.R."/>
            <person name="La Ragione R."/>
            <person name="Hildebrand F."/>
            <person name="Pallen M.J."/>
        </authorList>
    </citation>
    <scope>NUCLEOTIDE SEQUENCE</scope>
    <source>
        <strain evidence="3">ChiGjej1B1-2707</strain>
    </source>
</reference>
<feature type="signal peptide" evidence="1">
    <location>
        <begin position="1"/>
        <end position="32"/>
    </location>
</feature>
<dbReference type="AlphaFoldDB" id="A0A9D0ZZ63"/>
<feature type="domain" description="SLH" evidence="2">
    <location>
        <begin position="596"/>
        <end position="656"/>
    </location>
</feature>
<dbReference type="PANTHER" id="PTHR34512">
    <property type="entry name" value="CELL SURFACE PROTEIN"/>
    <property type="match status" value="1"/>
</dbReference>
<dbReference type="Gene3D" id="2.170.130.30">
    <property type="match status" value="1"/>
</dbReference>
<dbReference type="Gene3D" id="2.130.10.10">
    <property type="entry name" value="YVTN repeat-like/Quinoprotein amine dehydrogenase"/>
    <property type="match status" value="1"/>
</dbReference>
<comment type="caution">
    <text evidence="3">The sequence shown here is derived from an EMBL/GenBank/DDBJ whole genome shotgun (WGS) entry which is preliminary data.</text>
</comment>
<dbReference type="SMART" id="SM00564">
    <property type="entry name" value="PQQ"/>
    <property type="match status" value="2"/>
</dbReference>
<feature type="domain" description="SLH" evidence="2">
    <location>
        <begin position="728"/>
        <end position="788"/>
    </location>
</feature>
<dbReference type="Proteomes" id="UP000824261">
    <property type="component" value="Unassembled WGS sequence"/>
</dbReference>
<evidence type="ECO:0000313" key="3">
    <source>
        <dbReference type="EMBL" id="HIR00668.1"/>
    </source>
</evidence>
<dbReference type="SUPFAM" id="SSF50998">
    <property type="entry name" value="Quinoprotein alcohol dehydrogenase-like"/>
    <property type="match status" value="1"/>
</dbReference>
<accession>A0A9D0ZZ63</accession>
<evidence type="ECO:0000259" key="2">
    <source>
        <dbReference type="PROSITE" id="PS51272"/>
    </source>
</evidence>
<dbReference type="InterPro" id="IPR011047">
    <property type="entry name" value="Quinoprotein_ADH-like_sf"/>
</dbReference>
<dbReference type="EMBL" id="DVGB01000001">
    <property type="protein sequence ID" value="HIR00668.1"/>
    <property type="molecule type" value="Genomic_DNA"/>
</dbReference>
<evidence type="ECO:0000313" key="4">
    <source>
        <dbReference type="Proteomes" id="UP000824261"/>
    </source>
</evidence>
<feature type="chain" id="PRO_5038993679" evidence="1">
    <location>
        <begin position="33"/>
        <end position="788"/>
    </location>
</feature>
<dbReference type="InterPro" id="IPR027954">
    <property type="entry name" value="Transcobalamin-like_C"/>
</dbReference>
<protein>
    <submittedName>
        <fullName evidence="3">S-layer homology domain-containing protein</fullName>
    </submittedName>
</protein>
<evidence type="ECO:0000256" key="1">
    <source>
        <dbReference type="SAM" id="SignalP"/>
    </source>
</evidence>
<gene>
    <name evidence="3" type="ORF">IAA69_00095</name>
</gene>
<dbReference type="InterPro" id="IPR018391">
    <property type="entry name" value="PQQ_b-propeller_rpt"/>
</dbReference>
<dbReference type="Pfam" id="PF14478">
    <property type="entry name" value="DUF4430"/>
    <property type="match status" value="1"/>
</dbReference>
<dbReference type="InterPro" id="IPR001119">
    <property type="entry name" value="SLH_dom"/>
</dbReference>
<name>A0A9D0ZZ63_9ACTN</name>
<sequence>MKTILVARRRALLACLLALALACGLCPTPAFAASEAPATNAVAHETATDVAEGTVGEVASNVANFALYGPDGSAVDAWIPLSEWSFEEGATAADMTEALFASNGIVADIQDSEYGFYLSSITGADGTVYGFDAATGAYWGLYVNGVSSEVGADGVVLQPGDTVVWYYGAWSTELPNLAPEGFAPDAPLSASDNVAWGSYGGNAAGFAEGSLPLMEASADLSWTQSLLRTESAYANVSNLLVVDGLVYVAESDSVWNPDTYASEPTNAVLRAYNAQTGKLEKSMELPAAIDATCRMAYADGVIAVPVTGGDLVGVAADTLTPRWLVESGLEDTAQSLNSVTTEDGYFVHASAELDGDWSAASSAMVCVNAQTGALRWKVDEEVGSYWGGAAVVNGVVVIGTDAGTLRTVDFETGARLSDTTIADGARIRSSIVPCGGSEVVFSTSEGELVKAAVEDDGIVSVVGRVSFAATSTGTPSVVNGTAVVGGAKGDYTGVLAEIDLKTMEVVASHAATADVKSAPVVAQGSDGAFYAYFTCNAMPGALFGVRLGSADAQPFVVCEPASADRNYCMASPAADGEGHLFYTNDSGILFAISHDATCGYRDVLPTDWIAQDGLLERAVAAGLIGRDAVDFRPWDALTRAEVVTVIYRAAGEPAYTEGAGYADVAADAWYRDAVLWAQAAGVASGYGDGSGAFGPDDAVTREQLAKMLGDYARNVAHEDIEAADASLFESLPDSGLASDWARTGLVWCCANGIITGSARPDGTVLDPQGGANRAMMAKMILLTLEATA</sequence>
<dbReference type="PROSITE" id="PS51272">
    <property type="entry name" value="SLH"/>
    <property type="match status" value="3"/>
</dbReference>
<feature type="domain" description="SLH" evidence="2">
    <location>
        <begin position="657"/>
        <end position="722"/>
    </location>
</feature>
<dbReference type="Pfam" id="PF00395">
    <property type="entry name" value="SLH"/>
    <property type="match status" value="1"/>
</dbReference>
<proteinExistence type="predicted"/>
<organism evidence="3 4">
    <name type="scientific">Candidatus Aveggerthella stercoripullorum</name>
    <dbReference type="NCBI Taxonomy" id="2840688"/>
    <lineage>
        <taxon>Bacteria</taxon>
        <taxon>Bacillati</taxon>
        <taxon>Actinomycetota</taxon>
        <taxon>Coriobacteriia</taxon>
        <taxon>Eggerthellales</taxon>
        <taxon>Eggerthellaceae</taxon>
        <taxon>Eggerthellaceae incertae sedis</taxon>
        <taxon>Candidatus Aveggerthella</taxon>
    </lineage>
</organism>